<organism evidence="3 4">
    <name type="scientific">Virgibacillus profundi</name>
    <dbReference type="NCBI Taxonomy" id="2024555"/>
    <lineage>
        <taxon>Bacteria</taxon>
        <taxon>Bacillati</taxon>
        <taxon>Bacillota</taxon>
        <taxon>Bacilli</taxon>
        <taxon>Bacillales</taxon>
        <taxon>Bacillaceae</taxon>
        <taxon>Virgibacillus</taxon>
    </lineage>
</organism>
<gene>
    <name evidence="3" type="ORF">CIL05_03130</name>
</gene>
<evidence type="ECO:0000313" key="4">
    <source>
        <dbReference type="Proteomes" id="UP000218887"/>
    </source>
</evidence>
<sequence length="255" mass="28615">MSDKENPENKQDTKSTRRDFIKSSSLTVGGLVVGGAVGGLLGRTSTDPDEKTETKQTPAANPNEALMFFYPDEYQTTMAAAERIFPEDDLGPGARGLNVAIYIDHQLASQWGVNAKDYRMGPWYNPEPTQGGQVRLLRKDLFRLGIKQLDNYSKKKFDNTFVDLESDQQVEVLVAFENGEANALSGVPSSEFFKLLRTLTLEGVYADPMYGGNNEMEGWAMRKYPGTRMNYVKEVESKEFIKLEPKSLHSHMKHS</sequence>
<dbReference type="Proteomes" id="UP000218887">
    <property type="component" value="Unassembled WGS sequence"/>
</dbReference>
<dbReference type="OrthoDB" id="8400810at2"/>
<proteinExistence type="predicted"/>
<feature type="region of interest" description="Disordered" evidence="1">
    <location>
        <begin position="39"/>
        <end position="63"/>
    </location>
</feature>
<dbReference type="InterPro" id="IPR006311">
    <property type="entry name" value="TAT_signal"/>
</dbReference>
<dbReference type="EMBL" id="NPOA01000001">
    <property type="protein sequence ID" value="PAV31665.1"/>
    <property type="molecule type" value="Genomic_DNA"/>
</dbReference>
<keyword evidence="4" id="KW-1185">Reference proteome</keyword>
<keyword evidence="2" id="KW-0472">Membrane</keyword>
<keyword evidence="2" id="KW-1133">Transmembrane helix</keyword>
<comment type="caution">
    <text evidence="3">The sequence shown here is derived from an EMBL/GenBank/DDBJ whole genome shotgun (WGS) entry which is preliminary data.</text>
</comment>
<dbReference type="RefSeq" id="WP_095654034.1">
    <property type="nucleotide sequence ID" value="NZ_NPOA01000001.1"/>
</dbReference>
<dbReference type="PROSITE" id="PS51318">
    <property type="entry name" value="TAT"/>
    <property type="match status" value="1"/>
</dbReference>
<keyword evidence="2" id="KW-0812">Transmembrane</keyword>
<dbReference type="Pfam" id="PF13618">
    <property type="entry name" value="Gluconate_2-dh3"/>
    <property type="match status" value="1"/>
</dbReference>
<accession>A0A2A2IKK7</accession>
<feature type="region of interest" description="Disordered" evidence="1">
    <location>
        <begin position="1"/>
        <end position="21"/>
    </location>
</feature>
<evidence type="ECO:0000256" key="2">
    <source>
        <dbReference type="SAM" id="Phobius"/>
    </source>
</evidence>
<feature type="transmembrane region" description="Helical" evidence="2">
    <location>
        <begin position="20"/>
        <end position="41"/>
    </location>
</feature>
<dbReference type="InterPro" id="IPR027056">
    <property type="entry name" value="Gluconate_2DH_su3"/>
</dbReference>
<evidence type="ECO:0000256" key="1">
    <source>
        <dbReference type="SAM" id="MobiDB-lite"/>
    </source>
</evidence>
<protein>
    <submittedName>
        <fullName evidence="3">Dehydrogenase</fullName>
    </submittedName>
</protein>
<dbReference type="AlphaFoldDB" id="A0A2A2IKK7"/>
<name>A0A2A2IKK7_9BACI</name>
<reference evidence="3 4" key="1">
    <citation type="submission" date="2017-08" db="EMBL/GenBank/DDBJ databases">
        <title>Virgibacillus indicus sp. nov. and Virgibacillus profoundi sp. nov, two moderately halophilic bacteria isolated from marine sediment by using the Microfluidic Streak Plate.</title>
        <authorList>
            <person name="Xu B."/>
            <person name="Hu B."/>
            <person name="Wang J."/>
            <person name="Zhu Y."/>
            <person name="Huang L."/>
            <person name="Du W."/>
            <person name="Huang Y."/>
        </authorList>
    </citation>
    <scope>NUCLEOTIDE SEQUENCE [LARGE SCALE GENOMIC DNA]</scope>
    <source>
        <strain evidence="3 4">IO3-P3-H5</strain>
    </source>
</reference>
<evidence type="ECO:0000313" key="3">
    <source>
        <dbReference type="EMBL" id="PAV31665.1"/>
    </source>
</evidence>